<feature type="domain" description="Disease resistance protein winged helix" evidence="8">
    <location>
        <begin position="424"/>
        <end position="483"/>
    </location>
</feature>
<dbReference type="EMBL" id="CAJGYO010000010">
    <property type="protein sequence ID" value="CAD6257751.1"/>
    <property type="molecule type" value="Genomic_DNA"/>
</dbReference>
<dbReference type="AlphaFoldDB" id="A0A811QLQ2"/>
<dbReference type="InterPro" id="IPR058922">
    <property type="entry name" value="WHD_DRP"/>
</dbReference>
<evidence type="ECO:0000256" key="3">
    <source>
        <dbReference type="ARBA" id="ARBA00022737"/>
    </source>
</evidence>
<dbReference type="InterPro" id="IPR036388">
    <property type="entry name" value="WH-like_DNA-bd_sf"/>
</dbReference>
<dbReference type="OrthoDB" id="682279at2759"/>
<dbReference type="InterPro" id="IPR038005">
    <property type="entry name" value="RX-like_CC"/>
</dbReference>
<evidence type="ECO:0000259" key="7">
    <source>
        <dbReference type="Pfam" id="PF18052"/>
    </source>
</evidence>
<dbReference type="InterPro" id="IPR002182">
    <property type="entry name" value="NB-ARC"/>
</dbReference>
<dbReference type="Gene3D" id="3.40.50.300">
    <property type="entry name" value="P-loop containing nucleotide triphosphate hydrolases"/>
    <property type="match status" value="1"/>
</dbReference>
<dbReference type="Pfam" id="PF00931">
    <property type="entry name" value="NB-ARC"/>
    <property type="match status" value="1"/>
</dbReference>
<keyword evidence="5" id="KW-0611">Plant defense</keyword>
<dbReference type="CDD" id="cd14798">
    <property type="entry name" value="RX-CC_like"/>
    <property type="match status" value="1"/>
</dbReference>
<evidence type="ECO:0000313" key="9">
    <source>
        <dbReference type="EMBL" id="CAD6257751.1"/>
    </source>
</evidence>
<evidence type="ECO:0000256" key="5">
    <source>
        <dbReference type="ARBA" id="ARBA00022821"/>
    </source>
</evidence>
<sequence length="486" mass="55255">MAEAVVGVLIGKVGAALAKEAAAYSTSLLCKKASLKGLFGEIRKAKVELECMKAYLRESEKFKDSDEITGIFIKKIRELSFQIEDVVDEFMYKLEDDNHGGFAAKMKKRIEHLKVWHRLAHKLHDINAELEEVTKRRARYVIPGMLGRTGSGGHHAKSNTQNLCISRDGDLVGIEDAADKLKGWLVSDLEEWNSRITTVGGMGGVDHVYNIVKAEFDTAAWVTVSKSYQIEDLLKRIAMAFSISIDCSNMEIRIVVEAIRNHLKGKRYILVLDDVWEQDVWINIMNLFPTNGTSRFVLTSRLSKVASLASNDCAIMLKPLQEKHSYMLFFKLAFWNNEDKSCPLELWDLATKFLEKCEGLPIAIACIGQLLCFKPPTYSEWEKVYQKLELQSTKNTIPGVDSILKVSLEDLPYELKNCILHCALFPEDYELRRRRLIKHWITSGFVNEKENNTHEVAEGYLNDLINRSLLQVVKNEFGRVKKCLSA</sequence>
<evidence type="ECO:0000313" key="10">
    <source>
        <dbReference type="Proteomes" id="UP000604825"/>
    </source>
</evidence>
<dbReference type="InterPro" id="IPR041118">
    <property type="entry name" value="Rx_N"/>
</dbReference>
<organism evidence="9 10">
    <name type="scientific">Miscanthus lutarioriparius</name>
    <dbReference type="NCBI Taxonomy" id="422564"/>
    <lineage>
        <taxon>Eukaryota</taxon>
        <taxon>Viridiplantae</taxon>
        <taxon>Streptophyta</taxon>
        <taxon>Embryophyta</taxon>
        <taxon>Tracheophyta</taxon>
        <taxon>Spermatophyta</taxon>
        <taxon>Magnoliopsida</taxon>
        <taxon>Liliopsida</taxon>
        <taxon>Poales</taxon>
        <taxon>Poaceae</taxon>
        <taxon>PACMAD clade</taxon>
        <taxon>Panicoideae</taxon>
        <taxon>Andropogonodae</taxon>
        <taxon>Andropogoneae</taxon>
        <taxon>Saccharinae</taxon>
        <taxon>Miscanthus</taxon>
    </lineage>
</organism>
<dbReference type="Gene3D" id="1.10.8.430">
    <property type="entry name" value="Helical domain of apoptotic protease-activating factors"/>
    <property type="match status" value="1"/>
</dbReference>
<dbReference type="Pfam" id="PF18052">
    <property type="entry name" value="Rx_N"/>
    <property type="match status" value="1"/>
</dbReference>
<accession>A0A811QLQ2</accession>
<dbReference type="PANTHER" id="PTHR23155:SF931">
    <property type="entry name" value="OS01G0547000 PROTEIN"/>
    <property type="match status" value="1"/>
</dbReference>
<dbReference type="PRINTS" id="PR00364">
    <property type="entry name" value="DISEASERSIST"/>
</dbReference>
<dbReference type="GO" id="GO:0042742">
    <property type="term" value="P:defense response to bacterium"/>
    <property type="evidence" value="ECO:0007669"/>
    <property type="project" value="UniProtKB-ARBA"/>
</dbReference>
<feature type="domain" description="NB-ARC" evidence="6">
    <location>
        <begin position="175"/>
        <end position="337"/>
    </location>
</feature>
<dbReference type="SUPFAM" id="SSF52540">
    <property type="entry name" value="P-loop containing nucleoside triphosphate hydrolases"/>
    <property type="match status" value="1"/>
</dbReference>
<evidence type="ECO:0000259" key="6">
    <source>
        <dbReference type="Pfam" id="PF00931"/>
    </source>
</evidence>
<evidence type="ECO:0000259" key="8">
    <source>
        <dbReference type="Pfam" id="PF23559"/>
    </source>
</evidence>
<comment type="similarity">
    <text evidence="1">Belongs to the disease resistance NB-LRR family.</text>
</comment>
<dbReference type="Gene3D" id="1.10.10.10">
    <property type="entry name" value="Winged helix-like DNA-binding domain superfamily/Winged helix DNA-binding domain"/>
    <property type="match status" value="1"/>
</dbReference>
<dbReference type="InterPro" id="IPR044974">
    <property type="entry name" value="Disease_R_plants"/>
</dbReference>
<dbReference type="GO" id="GO:0002758">
    <property type="term" value="P:innate immune response-activating signaling pathway"/>
    <property type="evidence" value="ECO:0007669"/>
    <property type="project" value="UniProtKB-ARBA"/>
</dbReference>
<feature type="domain" description="Disease resistance N-terminal" evidence="7">
    <location>
        <begin position="5"/>
        <end position="98"/>
    </location>
</feature>
<dbReference type="InterPro" id="IPR042197">
    <property type="entry name" value="Apaf_helical"/>
</dbReference>
<keyword evidence="2" id="KW-0433">Leucine-rich repeat</keyword>
<name>A0A811QLQ2_9POAL</name>
<keyword evidence="3" id="KW-0677">Repeat</keyword>
<dbReference type="Gene3D" id="1.20.5.4130">
    <property type="match status" value="1"/>
</dbReference>
<reference evidence="9" key="1">
    <citation type="submission" date="2020-10" db="EMBL/GenBank/DDBJ databases">
        <authorList>
            <person name="Han B."/>
            <person name="Lu T."/>
            <person name="Zhao Q."/>
            <person name="Huang X."/>
            <person name="Zhao Y."/>
        </authorList>
    </citation>
    <scope>NUCLEOTIDE SEQUENCE</scope>
</reference>
<dbReference type="InterPro" id="IPR027417">
    <property type="entry name" value="P-loop_NTPase"/>
</dbReference>
<protein>
    <submittedName>
        <fullName evidence="9">Uncharacterized protein</fullName>
    </submittedName>
</protein>
<dbReference type="Proteomes" id="UP000604825">
    <property type="component" value="Unassembled WGS sequence"/>
</dbReference>
<dbReference type="PANTHER" id="PTHR23155">
    <property type="entry name" value="DISEASE RESISTANCE PROTEIN RP"/>
    <property type="match status" value="1"/>
</dbReference>
<dbReference type="Pfam" id="PF23559">
    <property type="entry name" value="WHD_DRP"/>
    <property type="match status" value="1"/>
</dbReference>
<comment type="caution">
    <text evidence="9">The sequence shown here is derived from an EMBL/GenBank/DDBJ whole genome shotgun (WGS) entry which is preliminary data.</text>
</comment>
<gene>
    <name evidence="9" type="ORF">NCGR_LOCUS41235</name>
</gene>
<dbReference type="FunFam" id="1.10.10.10:FF:000322">
    <property type="entry name" value="Probable disease resistance protein At1g63360"/>
    <property type="match status" value="1"/>
</dbReference>
<evidence type="ECO:0000256" key="4">
    <source>
        <dbReference type="ARBA" id="ARBA00022741"/>
    </source>
</evidence>
<dbReference type="GO" id="GO:0043531">
    <property type="term" value="F:ADP binding"/>
    <property type="evidence" value="ECO:0007669"/>
    <property type="project" value="InterPro"/>
</dbReference>
<dbReference type="GO" id="GO:0009626">
    <property type="term" value="P:plant-type hypersensitive response"/>
    <property type="evidence" value="ECO:0007669"/>
    <property type="project" value="UniProtKB-ARBA"/>
</dbReference>
<keyword evidence="4" id="KW-0547">Nucleotide-binding</keyword>
<evidence type="ECO:0000256" key="1">
    <source>
        <dbReference type="ARBA" id="ARBA00008894"/>
    </source>
</evidence>
<keyword evidence="10" id="KW-1185">Reference proteome</keyword>
<proteinExistence type="inferred from homology"/>
<evidence type="ECO:0000256" key="2">
    <source>
        <dbReference type="ARBA" id="ARBA00022614"/>
    </source>
</evidence>